<dbReference type="PANTHER" id="PTHR41534:SF2">
    <property type="entry name" value="3-PHENYLPROPIONATE_CINNAMIC ACID DIOXYGENASE SUBUNIT BETA"/>
    <property type="match status" value="1"/>
</dbReference>
<keyword evidence="4" id="KW-1185">Reference proteome</keyword>
<sequence>MTIAEQMKSVAAAFRTIDVQTQHVVEQFLYAEAELLDQHRYLEWVELFTEDAHYWIPTRMTRPNRERQYEIAGEDEAAIIDDDKFYLRGRARRYSSGVSWSEEPPSRTRRLITNVRISRREGSAELDVRSNFYVYRSRLERHQDWFVGERFDVLRPADVDATGFPYTIASRKIVLEQTTLLCPSLSIFL</sequence>
<dbReference type="CDD" id="cd00667">
    <property type="entry name" value="ring_hydroxylating_dioxygenases_beta"/>
    <property type="match status" value="1"/>
</dbReference>
<dbReference type="PANTHER" id="PTHR41534">
    <property type="entry name" value="BLR3401 PROTEIN"/>
    <property type="match status" value="1"/>
</dbReference>
<dbReference type="OrthoDB" id="3212009at2"/>
<reference evidence="4" key="1">
    <citation type="submission" date="2016-09" db="EMBL/GenBank/DDBJ databases">
        <authorList>
            <person name="Greninger A.L."/>
            <person name="Jerome K.R."/>
            <person name="Mcnair B."/>
            <person name="Wallis C."/>
            <person name="Fang F."/>
        </authorList>
    </citation>
    <scope>NUCLEOTIDE SEQUENCE [LARGE SCALE GENOMIC DNA]</scope>
    <source>
        <strain evidence="4">M7</strain>
    </source>
</reference>
<name>A0A1E3R8C1_9MYCO</name>
<organism evidence="3 4">
    <name type="scientific">Mycolicibacterium holsaticum</name>
    <dbReference type="NCBI Taxonomy" id="152142"/>
    <lineage>
        <taxon>Bacteria</taxon>
        <taxon>Bacillati</taxon>
        <taxon>Actinomycetota</taxon>
        <taxon>Actinomycetes</taxon>
        <taxon>Mycobacteriales</taxon>
        <taxon>Mycobacteriaceae</taxon>
        <taxon>Mycolicibacterium</taxon>
    </lineage>
</organism>
<evidence type="ECO:0000313" key="4">
    <source>
        <dbReference type="Proteomes" id="UP000094243"/>
    </source>
</evidence>
<comment type="similarity">
    <text evidence="1">Belongs to the bacterial ring-hydroxylating dioxygenase beta subunit family.</text>
</comment>
<gene>
    <name evidence="3" type="ORF">BHQ17_21575</name>
</gene>
<evidence type="ECO:0000256" key="2">
    <source>
        <dbReference type="ARBA" id="ARBA00023002"/>
    </source>
</evidence>
<dbReference type="InterPro" id="IPR000391">
    <property type="entry name" value="Rng_hydr_dOase-bsu"/>
</dbReference>
<evidence type="ECO:0000313" key="3">
    <source>
        <dbReference type="EMBL" id="ODQ86170.1"/>
    </source>
</evidence>
<accession>A0A1E3R8C1</accession>
<dbReference type="Proteomes" id="UP000094243">
    <property type="component" value="Unassembled WGS sequence"/>
</dbReference>
<dbReference type="Gene3D" id="3.10.450.50">
    <property type="match status" value="1"/>
</dbReference>
<keyword evidence="3" id="KW-0223">Dioxygenase</keyword>
<dbReference type="InterPro" id="IPR032710">
    <property type="entry name" value="NTF2-like_dom_sf"/>
</dbReference>
<protein>
    <submittedName>
        <fullName evidence="3">Benzene 1,2-dioxygenase</fullName>
    </submittedName>
</protein>
<proteinExistence type="inferred from homology"/>
<dbReference type="Pfam" id="PF00866">
    <property type="entry name" value="Ring_hydroxyl_B"/>
    <property type="match status" value="1"/>
</dbReference>
<evidence type="ECO:0000256" key="1">
    <source>
        <dbReference type="ARBA" id="ARBA00009570"/>
    </source>
</evidence>
<dbReference type="AlphaFoldDB" id="A0A1E3R8C1"/>
<dbReference type="RefSeq" id="WP_069407125.1">
    <property type="nucleotide sequence ID" value="NZ_MIGZ01000156.1"/>
</dbReference>
<keyword evidence="2" id="KW-0560">Oxidoreductase</keyword>
<dbReference type="GO" id="GO:0051213">
    <property type="term" value="F:dioxygenase activity"/>
    <property type="evidence" value="ECO:0007669"/>
    <property type="project" value="UniProtKB-KW"/>
</dbReference>
<dbReference type="NCBIfam" id="NF007479">
    <property type="entry name" value="PRK10069.1"/>
    <property type="match status" value="1"/>
</dbReference>
<dbReference type="EMBL" id="MIGZ01000156">
    <property type="protein sequence ID" value="ODQ86170.1"/>
    <property type="molecule type" value="Genomic_DNA"/>
</dbReference>
<dbReference type="GO" id="GO:0019380">
    <property type="term" value="P:3-phenylpropionate catabolic process"/>
    <property type="evidence" value="ECO:0007669"/>
    <property type="project" value="TreeGrafter"/>
</dbReference>
<dbReference type="SUPFAM" id="SSF54427">
    <property type="entry name" value="NTF2-like"/>
    <property type="match status" value="1"/>
</dbReference>
<comment type="caution">
    <text evidence="3">The sequence shown here is derived from an EMBL/GenBank/DDBJ whole genome shotgun (WGS) entry which is preliminary data.</text>
</comment>